<name>A0A0F3RR04_9LACO</name>
<keyword evidence="6" id="KW-0963">Cytoplasm</keyword>
<feature type="binding site" evidence="6">
    <location>
        <begin position="56"/>
        <end position="59"/>
    </location>
    <ligand>
        <name>carbamoyl phosphate</name>
        <dbReference type="ChEBI" id="CHEBI:58228"/>
    </ligand>
</feature>
<dbReference type="GO" id="GO:0019240">
    <property type="term" value="P:citrulline biosynthetic process"/>
    <property type="evidence" value="ECO:0007669"/>
    <property type="project" value="TreeGrafter"/>
</dbReference>
<dbReference type="Proteomes" id="UP000033491">
    <property type="component" value="Unassembled WGS sequence"/>
</dbReference>
<dbReference type="STRING" id="216463.VC81_07920"/>
<evidence type="ECO:0000313" key="10">
    <source>
        <dbReference type="Proteomes" id="UP000033491"/>
    </source>
</evidence>
<dbReference type="EC" id="2.1.3.3" evidence="3 6"/>
<evidence type="ECO:0000256" key="1">
    <source>
        <dbReference type="ARBA" id="ARBA00003822"/>
    </source>
</evidence>
<dbReference type="GO" id="GO:0004585">
    <property type="term" value="F:ornithine carbamoyltransferase activity"/>
    <property type="evidence" value="ECO:0007669"/>
    <property type="project" value="UniProtKB-UniRule"/>
</dbReference>
<dbReference type="RefSeq" id="WP_045807522.1">
    <property type="nucleotide sequence ID" value="NZ_JZCR01000019.1"/>
</dbReference>
<gene>
    <name evidence="9" type="ORF">VC81_07920</name>
</gene>
<dbReference type="SUPFAM" id="SSF53671">
    <property type="entry name" value="Aspartate/ornithine carbamoyltransferase"/>
    <property type="match status" value="1"/>
</dbReference>
<feature type="binding site" evidence="6">
    <location>
        <position position="107"/>
    </location>
    <ligand>
        <name>carbamoyl phosphate</name>
        <dbReference type="ChEBI" id="CHEBI:58228"/>
    </ligand>
</feature>
<evidence type="ECO:0000259" key="8">
    <source>
        <dbReference type="Pfam" id="PF02729"/>
    </source>
</evidence>
<dbReference type="GO" id="GO:0005737">
    <property type="term" value="C:cytoplasm"/>
    <property type="evidence" value="ECO:0007669"/>
    <property type="project" value="UniProtKB-SubCell"/>
</dbReference>
<comment type="function">
    <text evidence="1">Reversibly catalyzes the transfer of the carbamoyl group from carbamoyl phosphate (CP) to the N(epsilon) atom of ornithine (ORN) to produce L-citrulline.</text>
</comment>
<dbReference type="InterPro" id="IPR036901">
    <property type="entry name" value="Asp/Orn_carbamoylTrfase_sf"/>
</dbReference>
<dbReference type="PATRIC" id="fig|216463.3.peg.698"/>
<evidence type="ECO:0000259" key="7">
    <source>
        <dbReference type="Pfam" id="PF00185"/>
    </source>
</evidence>
<comment type="subcellular location">
    <subcellularLocation>
        <location evidence="6">Cytoplasm</location>
    </subcellularLocation>
</comment>
<dbReference type="Pfam" id="PF00185">
    <property type="entry name" value="OTCace"/>
    <property type="match status" value="1"/>
</dbReference>
<dbReference type="InterPro" id="IPR006132">
    <property type="entry name" value="Asp/Orn_carbamoyltranf_P-bd"/>
</dbReference>
<dbReference type="GO" id="GO:0016597">
    <property type="term" value="F:amino acid binding"/>
    <property type="evidence" value="ECO:0007669"/>
    <property type="project" value="InterPro"/>
</dbReference>
<feature type="binding site" evidence="6">
    <location>
        <position position="167"/>
    </location>
    <ligand>
        <name>L-ornithine</name>
        <dbReference type="ChEBI" id="CHEBI:46911"/>
    </ligand>
</feature>
<feature type="domain" description="Aspartate/ornithine carbamoyltransferase Asp/Orn-binding" evidence="7">
    <location>
        <begin position="155"/>
        <end position="328"/>
    </location>
</feature>
<dbReference type="AlphaFoldDB" id="A0A0F3RR04"/>
<feature type="domain" description="Aspartate/ornithine carbamoyltransferase carbamoyl-P binding" evidence="8">
    <location>
        <begin position="7"/>
        <end position="147"/>
    </location>
</feature>
<dbReference type="Gene3D" id="3.40.50.1370">
    <property type="entry name" value="Aspartate/ornithine carbamoyltransferase"/>
    <property type="match status" value="2"/>
</dbReference>
<evidence type="ECO:0000256" key="6">
    <source>
        <dbReference type="HAMAP-Rule" id="MF_01109"/>
    </source>
</evidence>
<dbReference type="NCBIfam" id="NF003286">
    <property type="entry name" value="PRK04284.1"/>
    <property type="match status" value="1"/>
</dbReference>
<evidence type="ECO:0000256" key="5">
    <source>
        <dbReference type="ARBA" id="ARBA00048772"/>
    </source>
</evidence>
<dbReference type="PROSITE" id="PS00097">
    <property type="entry name" value="CARBAMOYLTRANSFERASE"/>
    <property type="match status" value="1"/>
</dbReference>
<protein>
    <recommendedName>
        <fullName evidence="3 6">Ornithine carbamoyltransferase</fullName>
        <shortName evidence="6">OTCase</shortName>
        <ecNumber evidence="3 6">2.1.3.3</ecNumber>
    </recommendedName>
</protein>
<reference evidence="9 10" key="1">
    <citation type="submission" date="2015-03" db="EMBL/GenBank/DDBJ databases">
        <authorList>
            <person name="Zheng J."/>
            <person name="Ganezle M."/>
        </authorList>
    </citation>
    <scope>NUCLEOTIDE SEQUENCE [LARGE SCALE GENOMIC DNA]</scope>
    <source>
        <strain evidence="9 10">LP38</strain>
    </source>
</reference>
<dbReference type="HAMAP" id="MF_01109">
    <property type="entry name" value="OTCase"/>
    <property type="match status" value="1"/>
</dbReference>
<proteinExistence type="inferred from homology"/>
<dbReference type="GO" id="GO:0042450">
    <property type="term" value="P:L-arginine biosynthetic process via ornithine"/>
    <property type="evidence" value="ECO:0007669"/>
    <property type="project" value="UniProtKB-UniRule"/>
</dbReference>
<dbReference type="PANTHER" id="PTHR45753">
    <property type="entry name" value="ORNITHINE CARBAMOYLTRANSFERASE, MITOCHONDRIAL"/>
    <property type="match status" value="1"/>
</dbReference>
<dbReference type="NCBIfam" id="TIGR00658">
    <property type="entry name" value="orni_carb_tr"/>
    <property type="match status" value="1"/>
</dbReference>
<dbReference type="InterPro" id="IPR002292">
    <property type="entry name" value="Orn/put_carbamltrans"/>
</dbReference>
<feature type="binding site" evidence="6">
    <location>
        <begin position="235"/>
        <end position="236"/>
    </location>
    <ligand>
        <name>L-ornithine</name>
        <dbReference type="ChEBI" id="CHEBI:46911"/>
    </ligand>
</feature>
<dbReference type="PRINTS" id="PR00102">
    <property type="entry name" value="OTCASE"/>
</dbReference>
<dbReference type="Pfam" id="PF02729">
    <property type="entry name" value="OTCace_N"/>
    <property type="match status" value="1"/>
</dbReference>
<dbReference type="InterPro" id="IPR006130">
    <property type="entry name" value="Asp/Orn_carbamoylTrfase"/>
</dbReference>
<comment type="catalytic activity">
    <reaction evidence="5 6">
        <text>carbamoyl phosphate + L-ornithine = L-citrulline + phosphate + H(+)</text>
        <dbReference type="Rhea" id="RHEA:19513"/>
        <dbReference type="ChEBI" id="CHEBI:15378"/>
        <dbReference type="ChEBI" id="CHEBI:43474"/>
        <dbReference type="ChEBI" id="CHEBI:46911"/>
        <dbReference type="ChEBI" id="CHEBI:57743"/>
        <dbReference type="ChEBI" id="CHEBI:58228"/>
        <dbReference type="EC" id="2.1.3.3"/>
    </reaction>
</comment>
<accession>A0A0F3RR04</accession>
<feature type="binding site" evidence="6">
    <location>
        <begin position="273"/>
        <end position="274"/>
    </location>
    <ligand>
        <name>carbamoyl phosphate</name>
        <dbReference type="ChEBI" id="CHEBI:58228"/>
    </ligand>
</feature>
<organism evidence="9 10">
    <name type="scientific">Levilactobacillus spicheri</name>
    <dbReference type="NCBI Taxonomy" id="216463"/>
    <lineage>
        <taxon>Bacteria</taxon>
        <taxon>Bacillati</taxon>
        <taxon>Bacillota</taxon>
        <taxon>Bacilli</taxon>
        <taxon>Lactobacillales</taxon>
        <taxon>Lactobacillaceae</taxon>
        <taxon>Levilactobacillus</taxon>
    </lineage>
</organism>
<comment type="caution">
    <text evidence="6">Lacks conserved residue(s) required for the propagation of feature annotation.</text>
</comment>
<keyword evidence="4 6" id="KW-0808">Transferase</keyword>
<feature type="binding site" evidence="6">
    <location>
        <begin position="134"/>
        <end position="137"/>
    </location>
    <ligand>
        <name>carbamoyl phosphate</name>
        <dbReference type="ChEBI" id="CHEBI:58228"/>
    </ligand>
</feature>
<evidence type="ECO:0000313" key="9">
    <source>
        <dbReference type="EMBL" id="KJW12421.1"/>
    </source>
</evidence>
<comment type="similarity">
    <text evidence="2 6">Belongs to the aspartate/ornithine carbamoyltransferase superfamily. OTCase family.</text>
</comment>
<comment type="caution">
    <text evidence="9">The sequence shown here is derived from an EMBL/GenBank/DDBJ whole genome shotgun (WGS) entry which is preliminary data.</text>
</comment>
<dbReference type="EMBL" id="JZCR01000019">
    <property type="protein sequence ID" value="KJW12421.1"/>
    <property type="molecule type" value="Genomic_DNA"/>
</dbReference>
<dbReference type="OrthoDB" id="9802587at2"/>
<dbReference type="InterPro" id="IPR006131">
    <property type="entry name" value="Asp_carbamoyltransf_Asp/Orn-bd"/>
</dbReference>
<evidence type="ECO:0000256" key="3">
    <source>
        <dbReference type="ARBA" id="ARBA00013007"/>
    </source>
</evidence>
<dbReference type="PRINTS" id="PR00100">
    <property type="entry name" value="AOTCASE"/>
</dbReference>
<dbReference type="InterPro" id="IPR024904">
    <property type="entry name" value="OTCase_ArgI"/>
</dbReference>
<evidence type="ECO:0000256" key="2">
    <source>
        <dbReference type="ARBA" id="ARBA00007805"/>
    </source>
</evidence>
<dbReference type="NCBIfam" id="NF001986">
    <property type="entry name" value="PRK00779.1"/>
    <property type="match status" value="1"/>
</dbReference>
<feature type="binding site" evidence="6">
    <location>
        <position position="231"/>
    </location>
    <ligand>
        <name>L-ornithine</name>
        <dbReference type="ChEBI" id="CHEBI:46911"/>
    </ligand>
</feature>
<sequence>MFNLRNRSFLTLSDFTTREMGYMLQLAEDLKKAKYAGTEQKKLLDKNIALIFEKASTRTRCAFEVGAKDQGAHVTYLGPSGSHMGKKETAKDTARVLGGMFDGIEYRGFSQRTAETLAKYSGVPVWNGLTDEDHPTQVLADFLTAHEVLKKNYEDINFTFVGDGQDNVSNALMLGAAVMGMTYHVVCPKELEPTADLLKRANDIAAKTGAKIEVFNDIAEGVKGSDVIYADVWVSMGEPDSVWADRIKLLKPYQVTQDVMDKTQNPNAIFEHCLPAFHNTDTKVGEEIAEKFGITEMEVTDEVFESDASVVFQEAENRMHTIKAVMVATLGE</sequence>
<dbReference type="PANTHER" id="PTHR45753:SF2">
    <property type="entry name" value="ORNITHINE CARBAMOYLTRANSFERASE"/>
    <property type="match status" value="1"/>
</dbReference>
<feature type="binding site" evidence="6">
    <location>
        <position position="318"/>
    </location>
    <ligand>
        <name>carbamoyl phosphate</name>
        <dbReference type="ChEBI" id="CHEBI:58228"/>
    </ligand>
</feature>
<evidence type="ECO:0000256" key="4">
    <source>
        <dbReference type="ARBA" id="ARBA00022679"/>
    </source>
</evidence>